<dbReference type="OrthoDB" id="7054050at2"/>
<dbReference type="InterPro" id="IPR046203">
    <property type="entry name" value="DUF6236"/>
</dbReference>
<reference evidence="1 2" key="1">
    <citation type="journal article" date="2013" name="Genome Announc.">
        <title>Draft Genome Sequence of the Hydrogen- and Ethanol-Producing Bacterium Clostridium intestinale Strain URNW.</title>
        <authorList>
            <person name="Lal S."/>
            <person name="Ramachandran U."/>
            <person name="Zhang X."/>
            <person name="Sparling R."/>
            <person name="Levin D.B."/>
        </authorList>
    </citation>
    <scope>NUCLEOTIDE SEQUENCE [LARGE SCALE GENOMIC DNA]</scope>
    <source>
        <strain evidence="1 2">URNW</strain>
    </source>
</reference>
<name>U2NSW7_9CLOT</name>
<dbReference type="EMBL" id="APJA01000009">
    <property type="protein sequence ID" value="ERK31956.1"/>
    <property type="molecule type" value="Genomic_DNA"/>
</dbReference>
<organism evidence="1 2">
    <name type="scientific">Clostridium intestinale URNW</name>
    <dbReference type="NCBI Taxonomy" id="1294142"/>
    <lineage>
        <taxon>Bacteria</taxon>
        <taxon>Bacillati</taxon>
        <taxon>Bacillota</taxon>
        <taxon>Clostridia</taxon>
        <taxon>Eubacteriales</taxon>
        <taxon>Clostridiaceae</taxon>
        <taxon>Clostridium</taxon>
    </lineage>
</organism>
<dbReference type="Pfam" id="PF19749">
    <property type="entry name" value="DUF6236"/>
    <property type="match status" value="1"/>
</dbReference>
<comment type="caution">
    <text evidence="1">The sequence shown here is derived from an EMBL/GenBank/DDBJ whole genome shotgun (WGS) entry which is preliminary data.</text>
</comment>
<dbReference type="AlphaFoldDB" id="U2NSW7"/>
<evidence type="ECO:0000313" key="1">
    <source>
        <dbReference type="EMBL" id="ERK31956.1"/>
    </source>
</evidence>
<proteinExistence type="predicted"/>
<dbReference type="STRING" id="1294142.CINTURNW_1045"/>
<dbReference type="HOGENOM" id="CLU_985912_0_0_9"/>
<accession>U2NSW7</accession>
<sequence>MRGIIISPEYEIKGTSLKIKTTEINPINLRQYLLYWDKIDFPNNNIISIGSSPEIRYLEEVGVLKRTFCNMNINGTINFEDVYLDMQMNVFKQNNNLSDEIWSIAQPIKNIVLPKENRIETRNIQVELYDSIPVPSKEVSLEDILNFKERRHDELREFRIIMDEMYLSIINSPDIDLSKNMHISKLQNKIIDLNKLMNEAKMRRFLSSVKVELDISGILNSGVNALAGYTLGSTIGFPTLGAVLGLAGSFVKVSHESSLKPKEIPDGMKDYAYLYYQNREIN</sequence>
<evidence type="ECO:0000313" key="2">
    <source>
        <dbReference type="Proteomes" id="UP000016721"/>
    </source>
</evidence>
<dbReference type="PATRIC" id="fig|1294142.3.peg.1045"/>
<dbReference type="RefSeq" id="WP_021801078.1">
    <property type="nucleotide sequence ID" value="NZ_KI273145.1"/>
</dbReference>
<dbReference type="eggNOG" id="ENOG5033AZ8">
    <property type="taxonomic scope" value="Bacteria"/>
</dbReference>
<gene>
    <name evidence="1" type="ORF">CINTURNW_1045</name>
</gene>
<dbReference type="Proteomes" id="UP000016721">
    <property type="component" value="Unassembled WGS sequence"/>
</dbReference>
<protein>
    <submittedName>
        <fullName evidence="1">Uncharacterized protein</fullName>
    </submittedName>
</protein>
<keyword evidence="2" id="KW-1185">Reference proteome</keyword>